<gene>
    <name evidence="2" type="ORF">ACFFIC_29740</name>
</gene>
<dbReference type="RefSeq" id="WP_377057240.1">
    <property type="nucleotide sequence ID" value="NZ_JBHLVZ010000120.1"/>
</dbReference>
<dbReference type="PANTHER" id="PTHR34387">
    <property type="entry name" value="SLR1258 PROTEIN"/>
    <property type="match status" value="1"/>
</dbReference>
<evidence type="ECO:0000313" key="2">
    <source>
        <dbReference type="EMBL" id="MFC0389692.1"/>
    </source>
</evidence>
<dbReference type="Gene3D" id="3.30.110.170">
    <property type="entry name" value="Protein of unknown function (DUF541), domain 1"/>
    <property type="match status" value="1"/>
</dbReference>
<dbReference type="PANTHER" id="PTHR34387:SF1">
    <property type="entry name" value="PERIPLASMIC IMMUNOGENIC PROTEIN"/>
    <property type="match status" value="1"/>
</dbReference>
<dbReference type="EMBL" id="JBHLVZ010000120">
    <property type="protein sequence ID" value="MFC0389692.1"/>
    <property type="molecule type" value="Genomic_DNA"/>
</dbReference>
<comment type="caution">
    <text evidence="2">The sequence shown here is derived from an EMBL/GenBank/DDBJ whole genome shotgun (WGS) entry which is preliminary data.</text>
</comment>
<feature type="signal peptide" evidence="1">
    <location>
        <begin position="1"/>
        <end position="21"/>
    </location>
</feature>
<dbReference type="Pfam" id="PF04402">
    <property type="entry name" value="SIMPL"/>
    <property type="match status" value="1"/>
</dbReference>
<dbReference type="Gene3D" id="3.30.70.2970">
    <property type="entry name" value="Protein of unknown function (DUF541), domain 2"/>
    <property type="match status" value="1"/>
</dbReference>
<accession>A0ABV6J2B2</accession>
<protein>
    <submittedName>
        <fullName evidence="2">SIMPL domain-containing protein</fullName>
    </submittedName>
</protein>
<dbReference type="InterPro" id="IPR052022">
    <property type="entry name" value="26kDa_periplasmic_antigen"/>
</dbReference>
<keyword evidence="3" id="KW-1185">Reference proteome</keyword>
<evidence type="ECO:0000313" key="3">
    <source>
        <dbReference type="Proteomes" id="UP001589789"/>
    </source>
</evidence>
<keyword evidence="1" id="KW-0732">Signal</keyword>
<dbReference type="Proteomes" id="UP001589789">
    <property type="component" value="Unassembled WGS sequence"/>
</dbReference>
<sequence>MTRSFPLALLALSLMAAAALAQPAAPAVYPGPGTLLRLSESAEVTRAPDEVRATLRFEARDATPAGAQAAVNRAMASALEAARGAAGVTASTGAYSTWRQEDPARWVAAQALNLRAGNQAALLELVGTLQSRGLALGGIAHGLSRDSARAARQDAAGLALEALRRRAEAVAAGIGMRVERIAEINLETADPGPVRPMMAQAMARGAAPAPPVAQAEDVVVGASAQAVVVMVPN</sequence>
<reference evidence="2 3" key="1">
    <citation type="submission" date="2024-09" db="EMBL/GenBank/DDBJ databases">
        <authorList>
            <person name="Sun Q."/>
            <person name="Mori K."/>
        </authorList>
    </citation>
    <scope>NUCLEOTIDE SEQUENCE [LARGE SCALE GENOMIC DNA]</scope>
    <source>
        <strain evidence="2 3">CCM 7468</strain>
    </source>
</reference>
<proteinExistence type="predicted"/>
<dbReference type="InterPro" id="IPR007497">
    <property type="entry name" value="SIMPL/DUF541"/>
</dbReference>
<feature type="chain" id="PRO_5045651756" evidence="1">
    <location>
        <begin position="22"/>
        <end position="233"/>
    </location>
</feature>
<evidence type="ECO:0000256" key="1">
    <source>
        <dbReference type="SAM" id="SignalP"/>
    </source>
</evidence>
<name>A0ABV6J2B2_9PROT</name>
<organism evidence="2 3">
    <name type="scientific">Muricoccus vinaceus</name>
    <dbReference type="NCBI Taxonomy" id="424704"/>
    <lineage>
        <taxon>Bacteria</taxon>
        <taxon>Pseudomonadati</taxon>
        <taxon>Pseudomonadota</taxon>
        <taxon>Alphaproteobacteria</taxon>
        <taxon>Acetobacterales</taxon>
        <taxon>Roseomonadaceae</taxon>
        <taxon>Muricoccus</taxon>
    </lineage>
</organism>